<proteinExistence type="predicted"/>
<keyword evidence="2" id="KW-0238">DNA-binding</keyword>
<evidence type="ECO:0000256" key="4">
    <source>
        <dbReference type="ARBA" id="ARBA00023163"/>
    </source>
</evidence>
<keyword evidence="4" id="KW-0804">Transcription</keyword>
<keyword evidence="7" id="KW-1185">Reference proteome</keyword>
<dbReference type="EMBL" id="CALBWS010000038">
    <property type="protein sequence ID" value="CAH2717080.1"/>
    <property type="molecule type" value="Genomic_DNA"/>
</dbReference>
<dbReference type="SUPFAM" id="SSF46785">
    <property type="entry name" value="Winged helix' DNA-binding domain"/>
    <property type="match status" value="1"/>
</dbReference>
<dbReference type="Gene3D" id="2.60.120.10">
    <property type="entry name" value="Jelly Rolls"/>
    <property type="match status" value="1"/>
</dbReference>
<accession>A0ABM9EWL1</accession>
<dbReference type="SUPFAM" id="SSF51206">
    <property type="entry name" value="cAMP-binding domain-like"/>
    <property type="match status" value="1"/>
</dbReference>
<dbReference type="InterPro" id="IPR018490">
    <property type="entry name" value="cNMP-bd_dom_sf"/>
</dbReference>
<feature type="domain" description="Cyclic nucleotide-binding" evidence="5">
    <location>
        <begin position="38"/>
        <end position="138"/>
    </location>
</feature>
<comment type="caution">
    <text evidence="6">The sequence shown here is derived from an EMBL/GenBank/DDBJ whole genome shotgun (WGS) entry which is preliminary data.</text>
</comment>
<evidence type="ECO:0000313" key="7">
    <source>
        <dbReference type="Proteomes" id="UP000838308"/>
    </source>
</evidence>
<reference evidence="6" key="1">
    <citation type="submission" date="2022-04" db="EMBL/GenBank/DDBJ databases">
        <authorList>
            <person name="Criscuolo A."/>
        </authorList>
    </citation>
    <scope>NUCLEOTIDE SEQUENCE</scope>
    <source>
        <strain evidence="6">CIP111895</strain>
    </source>
</reference>
<name>A0ABM9EWL1_9BACI</name>
<evidence type="ECO:0000256" key="1">
    <source>
        <dbReference type="ARBA" id="ARBA00023015"/>
    </source>
</evidence>
<dbReference type="SMART" id="SM00419">
    <property type="entry name" value="HTH_CRP"/>
    <property type="match status" value="1"/>
</dbReference>
<sequence length="235" mass="27299">MEDLIAAIDMAPKPQKAYLKQLFKHIPIASRSCRIVELKANTKFVSANEPCNAIWVLIEGRVRATEEQISGDVYVFTEFQAPELFGEMEGFAGISYYRVTLVTVTDCKFIVMPMNSFLNWIRNDSEALFLRVRSLMSRTLEETKNNHTYLFLDGFDRLMLYMTQYYRKHAKNKTCTMQIKRQQIAEETGFSTKTVNRSIRKLSDNGLVTIDGRKIIISERQYDQLLELIDKKISH</sequence>
<keyword evidence="3" id="KW-0010">Activator</keyword>
<dbReference type="PROSITE" id="PS50042">
    <property type="entry name" value="CNMP_BINDING_3"/>
    <property type="match status" value="1"/>
</dbReference>
<evidence type="ECO:0000256" key="2">
    <source>
        <dbReference type="ARBA" id="ARBA00023125"/>
    </source>
</evidence>
<evidence type="ECO:0000313" key="6">
    <source>
        <dbReference type="EMBL" id="CAH2717080.1"/>
    </source>
</evidence>
<dbReference type="Pfam" id="PF00027">
    <property type="entry name" value="cNMP_binding"/>
    <property type="match status" value="1"/>
</dbReference>
<dbReference type="RefSeq" id="WP_248737309.1">
    <property type="nucleotide sequence ID" value="NZ_CALBWS010000038.1"/>
</dbReference>
<gene>
    <name evidence="6" type="ORF">BACCIP111895_04269</name>
</gene>
<dbReference type="InterPro" id="IPR012318">
    <property type="entry name" value="HTH_CRP"/>
</dbReference>
<protein>
    <recommendedName>
        <fullName evidence="5">Cyclic nucleotide-binding domain-containing protein</fullName>
    </recommendedName>
</protein>
<dbReference type="InterPro" id="IPR000595">
    <property type="entry name" value="cNMP-bd_dom"/>
</dbReference>
<dbReference type="Proteomes" id="UP000838308">
    <property type="component" value="Unassembled WGS sequence"/>
</dbReference>
<evidence type="ECO:0000259" key="5">
    <source>
        <dbReference type="PROSITE" id="PS50042"/>
    </source>
</evidence>
<dbReference type="CDD" id="cd00038">
    <property type="entry name" value="CAP_ED"/>
    <property type="match status" value="1"/>
</dbReference>
<evidence type="ECO:0000256" key="3">
    <source>
        <dbReference type="ARBA" id="ARBA00023159"/>
    </source>
</evidence>
<organism evidence="6 7">
    <name type="scientific">Neobacillus rhizosphaerae</name>
    <dbReference type="NCBI Taxonomy" id="2880965"/>
    <lineage>
        <taxon>Bacteria</taxon>
        <taxon>Bacillati</taxon>
        <taxon>Bacillota</taxon>
        <taxon>Bacilli</taxon>
        <taxon>Bacillales</taxon>
        <taxon>Bacillaceae</taxon>
        <taxon>Neobacillus</taxon>
    </lineage>
</organism>
<dbReference type="InterPro" id="IPR014710">
    <property type="entry name" value="RmlC-like_jellyroll"/>
</dbReference>
<keyword evidence="1" id="KW-0805">Transcription regulation</keyword>
<dbReference type="InterPro" id="IPR036390">
    <property type="entry name" value="WH_DNA-bd_sf"/>
</dbReference>
<dbReference type="Pfam" id="PF13545">
    <property type="entry name" value="HTH_Crp_2"/>
    <property type="match status" value="1"/>
</dbReference>